<dbReference type="EMBL" id="JASPKY010000556">
    <property type="protein sequence ID" value="KAK9693014.1"/>
    <property type="molecule type" value="Genomic_DNA"/>
</dbReference>
<gene>
    <name evidence="1" type="ORF">QE152_g34486</name>
</gene>
<name>A0AAW1ITK3_POPJA</name>
<organism evidence="1 2">
    <name type="scientific">Popillia japonica</name>
    <name type="common">Japanese beetle</name>
    <dbReference type="NCBI Taxonomy" id="7064"/>
    <lineage>
        <taxon>Eukaryota</taxon>
        <taxon>Metazoa</taxon>
        <taxon>Ecdysozoa</taxon>
        <taxon>Arthropoda</taxon>
        <taxon>Hexapoda</taxon>
        <taxon>Insecta</taxon>
        <taxon>Pterygota</taxon>
        <taxon>Neoptera</taxon>
        <taxon>Endopterygota</taxon>
        <taxon>Coleoptera</taxon>
        <taxon>Polyphaga</taxon>
        <taxon>Scarabaeiformia</taxon>
        <taxon>Scarabaeidae</taxon>
        <taxon>Rutelinae</taxon>
        <taxon>Popillia</taxon>
    </lineage>
</organism>
<protein>
    <submittedName>
        <fullName evidence="1">Uncharacterized protein</fullName>
    </submittedName>
</protein>
<proteinExistence type="predicted"/>
<evidence type="ECO:0000313" key="2">
    <source>
        <dbReference type="Proteomes" id="UP001458880"/>
    </source>
</evidence>
<reference evidence="1 2" key="1">
    <citation type="journal article" date="2024" name="BMC Genomics">
        <title>De novo assembly and annotation of Popillia japonica's genome with initial clues to its potential as an invasive pest.</title>
        <authorList>
            <person name="Cucini C."/>
            <person name="Boschi S."/>
            <person name="Funari R."/>
            <person name="Cardaioli E."/>
            <person name="Iannotti N."/>
            <person name="Marturano G."/>
            <person name="Paoli F."/>
            <person name="Bruttini M."/>
            <person name="Carapelli A."/>
            <person name="Frati F."/>
            <person name="Nardi F."/>
        </authorList>
    </citation>
    <scope>NUCLEOTIDE SEQUENCE [LARGE SCALE GENOMIC DNA]</scope>
    <source>
        <strain evidence="1">DMR45628</strain>
    </source>
</reference>
<evidence type="ECO:0000313" key="1">
    <source>
        <dbReference type="EMBL" id="KAK9693014.1"/>
    </source>
</evidence>
<dbReference type="AlphaFoldDB" id="A0AAW1ITK3"/>
<dbReference type="Proteomes" id="UP001458880">
    <property type="component" value="Unassembled WGS sequence"/>
</dbReference>
<sequence>MVLLKSLLRTTSQPIQAKKISPKQSIIVLTQRAMIGKAASWSTVIAMKLQKKMERKKAAVPTKGNDREGCIMVNCNSNETTEKNGKEESCSPKKFSFRLLQNAL</sequence>
<comment type="caution">
    <text evidence="1">The sequence shown here is derived from an EMBL/GenBank/DDBJ whole genome shotgun (WGS) entry which is preliminary data.</text>
</comment>
<keyword evidence="2" id="KW-1185">Reference proteome</keyword>
<accession>A0AAW1ITK3</accession>